<organism evidence="1 2">
    <name type="scientific">Mycoplasma ovis str. Michigan</name>
    <dbReference type="NCBI Taxonomy" id="1415773"/>
    <lineage>
        <taxon>Bacteria</taxon>
        <taxon>Bacillati</taxon>
        <taxon>Mycoplasmatota</taxon>
        <taxon>Mollicutes</taxon>
        <taxon>Mycoplasmataceae</taxon>
        <taxon>Mycoplasma</taxon>
    </lineage>
</organism>
<proteinExistence type="predicted"/>
<dbReference type="RefSeq" id="WP_024070864.1">
    <property type="nucleotide sequence ID" value="NC_023062.1"/>
</dbReference>
<sequence>MTSYSEEELLSKDEKLRKAKENKRKIENTFLSFHSASIFKQRLNNKVFFTKLFIQLCELYLSELQIALSSLEEHEREFLEDYYQYKLRHKDMFFSKANYYSCLNKYSDKFLKLFDYELFQECLNLLRKNIRFMIASYLIGE</sequence>
<evidence type="ECO:0000313" key="2">
    <source>
        <dbReference type="Proteomes" id="UP000018745"/>
    </source>
</evidence>
<protein>
    <submittedName>
        <fullName evidence="1">Uncharacterized protein</fullName>
    </submittedName>
</protein>
<gene>
    <name evidence="1" type="ORF">OVS_00280</name>
</gene>
<dbReference type="Proteomes" id="UP000018745">
    <property type="component" value="Chromosome"/>
</dbReference>
<accession>A0ABN4BKW4</accession>
<reference evidence="1 2" key="1">
    <citation type="journal article" date="2014" name="Genome Announc.">
        <title>Complete Genome Sequence of Mycoplasma ovis Strain Michigan, a Hemoplasma of Sheep with Two Distinct 16S rRNA Genes.</title>
        <authorList>
            <person name="Deshuillers P.L."/>
            <person name="Santos A.P."/>
            <person name="do Nascimento N.C."/>
            <person name="Hampel J.A."/>
            <person name="Bergin I.L."/>
            <person name="Dyson M.C."/>
            <person name="Messick J.B."/>
        </authorList>
    </citation>
    <scope>NUCLEOTIDE SEQUENCE [LARGE SCALE GENOMIC DNA]</scope>
    <source>
        <strain evidence="1 2">Michigan</strain>
    </source>
</reference>
<evidence type="ECO:0000313" key="1">
    <source>
        <dbReference type="EMBL" id="AHC39801.1"/>
    </source>
</evidence>
<dbReference type="EMBL" id="CP006935">
    <property type="protein sequence ID" value="AHC39801.1"/>
    <property type="molecule type" value="Genomic_DNA"/>
</dbReference>
<keyword evidence="2" id="KW-1185">Reference proteome</keyword>
<name>A0ABN4BKW4_9MOLU</name>